<feature type="region of interest" description="Disordered" evidence="1">
    <location>
        <begin position="1134"/>
        <end position="1157"/>
    </location>
</feature>
<gene>
    <name evidence="2" type="ORF">TEOVI_000754400</name>
</gene>
<comment type="caution">
    <text evidence="2">The sequence shown here is derived from an EMBL/GenBank/DDBJ whole genome shotgun (WGS) entry which is preliminary data.</text>
</comment>
<dbReference type="GeneID" id="92381478"/>
<dbReference type="RefSeq" id="XP_067076201.1">
    <property type="nucleotide sequence ID" value="XM_067220100.1"/>
</dbReference>
<dbReference type="Gene3D" id="1.25.40.10">
    <property type="entry name" value="Tetratricopeptide repeat domain"/>
    <property type="match status" value="1"/>
</dbReference>
<accession>A0A1G4HYR1</accession>
<evidence type="ECO:0000313" key="2">
    <source>
        <dbReference type="EMBL" id="SCU64434.1"/>
    </source>
</evidence>
<organism evidence="2 3">
    <name type="scientific">Trypanosoma equiperdum</name>
    <dbReference type="NCBI Taxonomy" id="5694"/>
    <lineage>
        <taxon>Eukaryota</taxon>
        <taxon>Discoba</taxon>
        <taxon>Euglenozoa</taxon>
        <taxon>Kinetoplastea</taxon>
        <taxon>Metakinetoplastina</taxon>
        <taxon>Trypanosomatida</taxon>
        <taxon>Trypanosomatidae</taxon>
        <taxon>Trypanosoma</taxon>
    </lineage>
</organism>
<dbReference type="EMBL" id="CZPT02000059">
    <property type="protein sequence ID" value="SCU64434.1"/>
    <property type="molecule type" value="Genomic_DNA"/>
</dbReference>
<dbReference type="InterPro" id="IPR011990">
    <property type="entry name" value="TPR-like_helical_dom_sf"/>
</dbReference>
<dbReference type="VEuPathDB" id="TriTrypDB:TEOVI_000754400"/>
<name>A0A1G4HYR1_TRYEQ</name>
<dbReference type="Proteomes" id="UP000195570">
    <property type="component" value="Unassembled WGS sequence"/>
</dbReference>
<evidence type="ECO:0000256" key="1">
    <source>
        <dbReference type="SAM" id="MobiDB-lite"/>
    </source>
</evidence>
<reference evidence="2" key="1">
    <citation type="submission" date="2016-09" db="EMBL/GenBank/DDBJ databases">
        <authorList>
            <person name="Hebert L."/>
            <person name="Moumen B."/>
        </authorList>
    </citation>
    <scope>NUCLEOTIDE SEQUENCE [LARGE SCALE GENOMIC DNA]</scope>
    <source>
        <strain evidence="2">OVI</strain>
    </source>
</reference>
<evidence type="ECO:0000313" key="3">
    <source>
        <dbReference type="Proteomes" id="UP000195570"/>
    </source>
</evidence>
<protein>
    <submittedName>
        <fullName evidence="2">Uncharacterized protein</fullName>
    </submittedName>
</protein>
<sequence>MKRCRAYFVGEVALTGVGAFQGRWCQPACKSQLQSTQKQGRPDGLTVSLMRLSASQRRTASVAYAHGNEERQLLPTSYKNVAAPRLLHVLLLKCRQKTAKPSILDVEAVPEVSMLAGAQRDADESGGKWHAAFRLFSEAIQRRGVLPNIAHINVLLGITVRERRWPQKAEVEKFVERFLEAAECMGDERKEYLAEQLQTGAKGNECTVDDVSIQQLITAMRPTAETYEWLMEAAVRQRDWEAALTYFGDARAACLPISDLSLRLSLRAYRIAGVHSIFKTTKRDRRAVQMMSLRTDQRGPALRSSAAPASLRGVANAVRVESEDVRYVWQAALSLFESYKHRVHEGQTIGLFMTMMTEAGQYQQVIRTHSECHRTLIVDEDVLLTVSRAARELGDWVLSLRLLEESSAKASGLPQSILENTVHTLRRTGHYREILLLHAQLPPIFWSAGAYVVLAQAAVVQRELPLLLSLLTDEEDRYEDAQMPHDVDTAAHTSLQRNLSFNVTTAASMCTGRQKQTPLEMFDVALRAIQVELIHRRCKRAGDSSTSTGSGSIGTGSGNCQAGSVTPRYDSVASLASLSVAIYEKFLHVSTRQLKKWERDNWPSGSTLTIYAPLLKLLAVPLCENHTVVSTNKNVCGSPCAPWEVALAHVALIRRPDAPLICLAAHLLQRYQQWEAAFKLLSHVEHNDELAQSAAFKLRCALQLGPSRASASVEPSSYRCTIISATSVRYAVLSAAAHRPAAALHLVQYALAHSWIDSGMALQLLQHIQRNMKEPVQRRTGGRQATASNSHIGMIGGETDSYTLSCDAIVFFKEFVSLWSQQSCVVAPLAPLFNEILIFLQRGPHTDPSISSFTALCGSIANVLRRLSTEWKVEQHADVELALVAAVHATVHHVGASTLSRRALWSECLCLVQLFHSPLIRRTYTVGVLEVNEATFRVLRTFISNCNRSEEAFVEGIAFQWLLPGKVLELPQLEEIFRAPGGLTSAANASVWWSLGLLLYSLVWASRLRSKELVRHFVGVLLPLLQRLLQNEGNCTIISTSVSPSEIRSDGLAAAVVAVQCLTSGAHEEVLHDWPHVYELLSTLLQVPELTATEKGEGNDVSTLADVLGAVLDKLRRSFHFLIRGVSLNKGYRTHCPKGPTTPASDRVKEHGTAEGNSSGEVVERSAFVFLDICEELTKRLSVGTNGERLVRNGITSCLDKVMNCIWDVGYALFVWRTLFSGYPNQVNAKVLQQLQSRYHRALYMQMLHLPVQHTTPSILERWLVVMSGCGRNGGTTRTHEESHENRLCAAIINDITTLDAWASCRSLPHEPGAHGRESRGREPLLIVPMVLRVINSITQAAMKRFSQCKLSHTKTCSKSWSGLLQLGGGRDVHSLFEDHLLVTTIQQLQTLQEAGSALVYMMLCEGNTEVLQMAPQIMSWYFCPRNVMHAVVHSMHSASPDVLKPLWKPEVLVAAFEALGVQSRMHAAEGISPPRLCVGSQASLLLSLLTSSSVVRAVARMDEEVIIAALLSLEAADLERSDNAQQTAHQLLVAFPKILERQLVPMLLRGHLGETQLHALDVIVERTASEVRKGSGTCSPALTRGAAMWMLLRRPSENRGARADGYDGLVESITMEERIFCNIMIFCGSQFEVNSCRAGAVQTQQRKRKQPAPREMRARNQFIPYALEWEQALKLLTDANKVELSDVVDVNGAFLDVIEMYGACVPMAWKVGFAEELLSHEAGCDDRHKGEVLPKVLVRDVARELLHCRSFAPGQPVDDRELYRVGLKIWSSLSTRRGALVQSPPSGVWNLVWRILNEMLRNRSPVHGRPAGLAEVSVLPFSLCVVERAVTHILRCGVRWSLLPGEREDIPTVAASLLLMLELIIPCRSLRLALFESDNITHEEGSDAPGCVAAITCEENSTGEHAVWSTLLSFEVLLLTLPGLLDGSSGAVPSCAAAKGQNALDVVTTLPRMLLYFACRHVSHLTSLGEDSARDRSGAAQEELGRLIELCGWHIASFSSALLTDSIKGEAPSTGKRLVLETAVKNFVRAALLMGTWRDIYWLAFRILACVKTLFAHGGRASKHPQMWGWVVGLLPAMVVASARTSSSIQVQVSTLIKEVPLDLLRLVPYGEVPTVNGLDNEEEVRIRQGVLSVLLRQVEQSIWLKTEEVLRERGRSLAFADRLSAVKPLVQLGMHLEVWKGNGARASSFLETLLFFLSERQFKLLCEASRVENRSKALSVRAVSPSERLPQKPEMTWEEALTLLLRSNRAEFCSFLQKSSSSSKSTTPKLHDALSIFKSSHISCCTPWWAAITLFCRSDGPPHVIHVFPAFFSERVIERCPSWKTALRALQHSSSTVPHTTRVQQYLVYLILRRLRTDPTWAIEESYTSAPTKLLGEHLSWQTACWCYDQLARKGKGAPPIQQRTMTELLRHCVLNPEATLSMYEVYWAQGYNRAEGVNSFLSLLRAGRRGNSEKLVLRAMRDYIKQCDEWNGAQCNTQRRKIKSPPFTAEGNATLCRAFLSVCSGGIVSQQARTEVAAALKQRGCIGEVEELLIVSGCSEGARPRDT</sequence>
<proteinExistence type="predicted"/>
<keyword evidence="3" id="KW-1185">Reference proteome</keyword>